<dbReference type="Proteomes" id="UP000326659">
    <property type="component" value="Chromosome"/>
</dbReference>
<dbReference type="GO" id="GO:0032259">
    <property type="term" value="P:methylation"/>
    <property type="evidence" value="ECO:0007669"/>
    <property type="project" value="UniProtKB-KW"/>
</dbReference>
<evidence type="ECO:0000313" key="3">
    <source>
        <dbReference type="Proteomes" id="UP000326659"/>
    </source>
</evidence>
<dbReference type="Pfam" id="PF14559">
    <property type="entry name" value="TPR_19"/>
    <property type="match status" value="2"/>
</dbReference>
<evidence type="ECO:0000313" key="2">
    <source>
        <dbReference type="EMBL" id="QEY72751.1"/>
    </source>
</evidence>
<dbReference type="CDD" id="cd02440">
    <property type="entry name" value="AdoMet_MTases"/>
    <property type="match status" value="1"/>
</dbReference>
<keyword evidence="2" id="KW-0808">Transferase</keyword>
<dbReference type="InterPro" id="IPR025714">
    <property type="entry name" value="Methyltranfer_dom"/>
</dbReference>
<dbReference type="SUPFAM" id="SSF48452">
    <property type="entry name" value="TPR-like"/>
    <property type="match status" value="1"/>
</dbReference>
<protein>
    <submittedName>
        <fullName evidence="2">Methyltransferase domain-containing protein</fullName>
    </submittedName>
</protein>
<keyword evidence="2" id="KW-0489">Methyltransferase</keyword>
<evidence type="ECO:0000259" key="1">
    <source>
        <dbReference type="Pfam" id="PF13847"/>
    </source>
</evidence>
<dbReference type="AlphaFoldDB" id="A0A9X7N0G8"/>
<feature type="domain" description="Methyltransferase" evidence="1">
    <location>
        <begin position="412"/>
        <end position="522"/>
    </location>
</feature>
<dbReference type="InterPro" id="IPR011990">
    <property type="entry name" value="TPR-like_helical_dom_sf"/>
</dbReference>
<name>A0A9X7N0G8_PSEDE</name>
<dbReference type="EMBL" id="CP043626">
    <property type="protein sequence ID" value="QEY72751.1"/>
    <property type="molecule type" value="Genomic_DNA"/>
</dbReference>
<accession>A0A9X7N0G8</accession>
<dbReference type="Gene3D" id="1.25.40.10">
    <property type="entry name" value="Tetratricopeptide repeat domain"/>
    <property type="match status" value="1"/>
</dbReference>
<proteinExistence type="predicted"/>
<dbReference type="Gene3D" id="3.40.50.150">
    <property type="entry name" value="Vaccinia Virus protein VP39"/>
    <property type="match status" value="1"/>
</dbReference>
<dbReference type="OrthoDB" id="9801609at2"/>
<gene>
    <name evidence="2" type="ORF">F1C79_14735</name>
</gene>
<keyword evidence="3" id="KW-1185">Reference proteome</keyword>
<dbReference type="Pfam" id="PF13847">
    <property type="entry name" value="Methyltransf_31"/>
    <property type="match status" value="1"/>
</dbReference>
<dbReference type="GO" id="GO:0008168">
    <property type="term" value="F:methyltransferase activity"/>
    <property type="evidence" value="ECO:0007669"/>
    <property type="project" value="UniProtKB-KW"/>
</dbReference>
<reference evidence="2 3" key="1">
    <citation type="submission" date="2019-09" db="EMBL/GenBank/DDBJ databases">
        <title>Prosopis cineraria nodule microbiome.</title>
        <authorList>
            <person name="Chaluvadi S.R."/>
            <person name="Ali R."/>
            <person name="Wang X."/>
        </authorList>
    </citation>
    <scope>NUCLEOTIDE SEQUENCE [LARGE SCALE GENOMIC DNA]</scope>
    <source>
        <strain evidence="2 3">BG1</strain>
    </source>
</reference>
<dbReference type="SUPFAM" id="SSF53335">
    <property type="entry name" value="S-adenosyl-L-methionine-dependent methyltransferases"/>
    <property type="match status" value="1"/>
</dbReference>
<organism evidence="2 3">
    <name type="scientific">Pseudomonas denitrificans</name>
    <dbReference type="NCBI Taxonomy" id="43306"/>
    <lineage>
        <taxon>Bacteria</taxon>
        <taxon>Pseudomonadati</taxon>
        <taxon>Pseudomonadota</taxon>
        <taxon>Gammaproteobacteria</taxon>
        <taxon>Pseudomonadales</taxon>
        <taxon>Pseudomonadaceae</taxon>
        <taxon>Halopseudomonas</taxon>
    </lineage>
</organism>
<dbReference type="KEGG" id="pden:F1C79_14735"/>
<sequence length="563" mass="63793">MACYERRPRQHLSTGPPVRRLPTLIASDSAWRRTPVSQPFEARIAQAQQLQQSGQREAAVAAFRELHGERPDDLPVRLSLAIALGELGKNNDEALDHLLHIQQAVPDNAAVNSLLGRLLVRLRRYDEAHPYLHLAVQLDAEDFEVRNTLATLALFQGHLEEAYHWLASLSTYEKRADTADLLAQLEMLQGMRQAEASSFFGKARVFARSSHAATVGGPPGAKAIMENNPSQRDDLLAVTGWQRIEAGTLNLQALFDPKDLVQKIAPLFFESGNGIIYAAPYEHVPYIRMGYFYYQGFLQYEGRHAPVLIRRAAVPTSPDVLEVWAEHNLREQLNLVDGNDVLCYLRSPDAAPEESQWRDCKLDVHENFFSQSQVFGANKELYQGHEGWDLPGARPTLFRMNRYALDKWLSPTDRVLDIGCNIGCFGIEVAQQVGSYLGFDNNDSLIRIADRLAQHHKVENCEFRTCTYEDLRASDPGLFDVIFSFAVHVWIGKPMPDYVADLKSLLKPGGIVVIESNDLRMNDTKFFANMRHFYEQGFFLLYQGQLVDDKVHHRGFCVFKRLD</sequence>
<dbReference type="InterPro" id="IPR029063">
    <property type="entry name" value="SAM-dependent_MTases_sf"/>
</dbReference>
<dbReference type="PANTHER" id="PTHR43861">
    <property type="entry name" value="TRANS-ACONITATE 2-METHYLTRANSFERASE-RELATED"/>
    <property type="match status" value="1"/>
</dbReference>